<evidence type="ECO:0000256" key="2">
    <source>
        <dbReference type="SAM" id="Phobius"/>
    </source>
</evidence>
<dbReference type="Proteomes" id="UP001499854">
    <property type="component" value="Unassembled WGS sequence"/>
</dbReference>
<keyword evidence="4" id="KW-1185">Reference proteome</keyword>
<protein>
    <submittedName>
        <fullName evidence="3">Uncharacterized protein</fullName>
    </submittedName>
</protein>
<feature type="compositionally biased region" description="Low complexity" evidence="1">
    <location>
        <begin position="72"/>
        <end position="107"/>
    </location>
</feature>
<evidence type="ECO:0000313" key="4">
    <source>
        <dbReference type="Proteomes" id="UP001499854"/>
    </source>
</evidence>
<keyword evidence="2" id="KW-1133">Transmembrane helix</keyword>
<accession>A0ABP5DYR9</accession>
<comment type="caution">
    <text evidence="3">The sequence shown here is derived from an EMBL/GenBank/DDBJ whole genome shotgun (WGS) entry which is preliminary data.</text>
</comment>
<organism evidence="3 4">
    <name type="scientific">Catenulispora subtropica</name>
    <dbReference type="NCBI Taxonomy" id="450798"/>
    <lineage>
        <taxon>Bacteria</taxon>
        <taxon>Bacillati</taxon>
        <taxon>Actinomycetota</taxon>
        <taxon>Actinomycetes</taxon>
        <taxon>Catenulisporales</taxon>
        <taxon>Catenulisporaceae</taxon>
        <taxon>Catenulispora</taxon>
    </lineage>
</organism>
<feature type="compositionally biased region" description="Basic and acidic residues" evidence="1">
    <location>
        <begin position="116"/>
        <end position="125"/>
    </location>
</feature>
<keyword evidence="2" id="KW-0812">Transmembrane</keyword>
<name>A0ABP5DYR9_9ACTN</name>
<gene>
    <name evidence="3" type="ORF">GCM10009838_59070</name>
</gene>
<feature type="region of interest" description="Disordered" evidence="1">
    <location>
        <begin position="70"/>
        <end position="134"/>
    </location>
</feature>
<sequence length="303" mass="31602">MREEDFRTRLDAELEDEAGPPIGALVAAATLSGERQRRHRRVLQLTTGAFGVAAVMAGATLAAGYVGQDARPAASTSPVGAPASPPATTAAPATPPTSATTTAGPVTITSGSLPTERSDTSEHRTLPPVPPGQDRTTAQSMLLVLEQEVTKVGGAGDFTHLTGYAPDGDPRQTQTSTFMGDLYWNHSTIAVRYTLPPADPDPKAAKNPDGDVFRWDTPGVAGTSEVKLAKSERGVELTRADGSKVVVLEINGPELGGAGPDRADLPLTSDQLLAIARDPRWGPTMDKAFVAEAAATIQLEPRP</sequence>
<evidence type="ECO:0000313" key="3">
    <source>
        <dbReference type="EMBL" id="GAA1988408.1"/>
    </source>
</evidence>
<dbReference type="EMBL" id="BAAAQM010000040">
    <property type="protein sequence ID" value="GAA1988408.1"/>
    <property type="molecule type" value="Genomic_DNA"/>
</dbReference>
<keyword evidence="2" id="KW-0472">Membrane</keyword>
<dbReference type="RefSeq" id="WP_344660415.1">
    <property type="nucleotide sequence ID" value="NZ_BAAAQM010000040.1"/>
</dbReference>
<proteinExistence type="predicted"/>
<evidence type="ECO:0000256" key="1">
    <source>
        <dbReference type="SAM" id="MobiDB-lite"/>
    </source>
</evidence>
<feature type="transmembrane region" description="Helical" evidence="2">
    <location>
        <begin position="42"/>
        <end position="66"/>
    </location>
</feature>
<reference evidence="4" key="1">
    <citation type="journal article" date="2019" name="Int. J. Syst. Evol. Microbiol.">
        <title>The Global Catalogue of Microorganisms (GCM) 10K type strain sequencing project: providing services to taxonomists for standard genome sequencing and annotation.</title>
        <authorList>
            <consortium name="The Broad Institute Genomics Platform"/>
            <consortium name="The Broad Institute Genome Sequencing Center for Infectious Disease"/>
            <person name="Wu L."/>
            <person name="Ma J."/>
        </authorList>
    </citation>
    <scope>NUCLEOTIDE SEQUENCE [LARGE SCALE GENOMIC DNA]</scope>
    <source>
        <strain evidence="4">JCM 16013</strain>
    </source>
</reference>